<keyword evidence="1" id="KW-1133">Transmembrane helix</keyword>
<protein>
    <submittedName>
        <fullName evidence="2">Uncharacterized protein</fullName>
    </submittedName>
</protein>
<organism evidence="2 3">
    <name type="scientific">Halarchaeum salinum</name>
    <dbReference type="NCBI Taxonomy" id="489912"/>
    <lineage>
        <taxon>Archaea</taxon>
        <taxon>Methanobacteriati</taxon>
        <taxon>Methanobacteriota</taxon>
        <taxon>Stenosarchaea group</taxon>
        <taxon>Halobacteria</taxon>
        <taxon>Halobacteriales</taxon>
        <taxon>Halobacteriaceae</taxon>
    </lineage>
</organism>
<feature type="transmembrane region" description="Helical" evidence="1">
    <location>
        <begin position="7"/>
        <end position="24"/>
    </location>
</feature>
<dbReference type="RefSeq" id="WP_211311956.1">
    <property type="nucleotide sequence ID" value="NZ_BAAABL010000044.1"/>
</dbReference>
<gene>
    <name evidence="2" type="ORF">GCM10009066_15850</name>
</gene>
<dbReference type="AlphaFoldDB" id="A0AAV3S8D3"/>
<keyword evidence="1" id="KW-0812">Transmembrane</keyword>
<dbReference type="Proteomes" id="UP001500837">
    <property type="component" value="Unassembled WGS sequence"/>
</dbReference>
<sequence length="53" mass="5508">MGRHVSALLAAGGVIALFALALYAMAVGRLGIAGVTFLSASVLIYLRERFLAD</sequence>
<evidence type="ECO:0000256" key="1">
    <source>
        <dbReference type="SAM" id="Phobius"/>
    </source>
</evidence>
<keyword evidence="3" id="KW-1185">Reference proteome</keyword>
<evidence type="ECO:0000313" key="3">
    <source>
        <dbReference type="Proteomes" id="UP001500837"/>
    </source>
</evidence>
<keyword evidence="1" id="KW-0472">Membrane</keyword>
<accession>A0AAV3S8D3</accession>
<reference evidence="2 3" key="1">
    <citation type="journal article" date="2019" name="Int. J. Syst. Evol. Microbiol.">
        <title>The Global Catalogue of Microorganisms (GCM) 10K type strain sequencing project: providing services to taxonomists for standard genome sequencing and annotation.</title>
        <authorList>
            <consortium name="The Broad Institute Genomics Platform"/>
            <consortium name="The Broad Institute Genome Sequencing Center for Infectious Disease"/>
            <person name="Wu L."/>
            <person name="Ma J."/>
        </authorList>
    </citation>
    <scope>NUCLEOTIDE SEQUENCE [LARGE SCALE GENOMIC DNA]</scope>
    <source>
        <strain evidence="2 3">JCM 16330</strain>
    </source>
</reference>
<name>A0AAV3S8D3_9EURY</name>
<dbReference type="EMBL" id="BAAABL010000044">
    <property type="protein sequence ID" value="GAA0302614.1"/>
    <property type="molecule type" value="Genomic_DNA"/>
</dbReference>
<comment type="caution">
    <text evidence="2">The sequence shown here is derived from an EMBL/GenBank/DDBJ whole genome shotgun (WGS) entry which is preliminary data.</text>
</comment>
<evidence type="ECO:0000313" key="2">
    <source>
        <dbReference type="EMBL" id="GAA0302614.1"/>
    </source>
</evidence>
<proteinExistence type="predicted"/>